<keyword evidence="1" id="KW-1133">Transmembrane helix</keyword>
<dbReference type="EMBL" id="KZ819189">
    <property type="protein sequence ID" value="PWZ01855.1"/>
    <property type="molecule type" value="Genomic_DNA"/>
</dbReference>
<evidence type="ECO:0000313" key="2">
    <source>
        <dbReference type="EMBL" id="PWZ01855.1"/>
    </source>
</evidence>
<keyword evidence="3" id="KW-1185">Reference proteome</keyword>
<keyword evidence="1" id="KW-0472">Membrane</keyword>
<dbReference type="AlphaFoldDB" id="A0A317XU96"/>
<protein>
    <submittedName>
        <fullName evidence="2">Uncharacterized protein</fullName>
    </submittedName>
</protein>
<gene>
    <name evidence="2" type="ORF">BCV70DRAFT_52411</name>
</gene>
<dbReference type="InParanoid" id="A0A317XU96"/>
<accession>A0A317XU96</accession>
<feature type="transmembrane region" description="Helical" evidence="1">
    <location>
        <begin position="26"/>
        <end position="43"/>
    </location>
</feature>
<organism evidence="2 3">
    <name type="scientific">Testicularia cyperi</name>
    <dbReference type="NCBI Taxonomy" id="1882483"/>
    <lineage>
        <taxon>Eukaryota</taxon>
        <taxon>Fungi</taxon>
        <taxon>Dikarya</taxon>
        <taxon>Basidiomycota</taxon>
        <taxon>Ustilaginomycotina</taxon>
        <taxon>Ustilaginomycetes</taxon>
        <taxon>Ustilaginales</taxon>
        <taxon>Anthracoideaceae</taxon>
        <taxon>Testicularia</taxon>
    </lineage>
</organism>
<dbReference type="Proteomes" id="UP000246740">
    <property type="component" value="Unassembled WGS sequence"/>
</dbReference>
<keyword evidence="1" id="KW-0812">Transmembrane</keyword>
<proteinExistence type="predicted"/>
<name>A0A317XU96_9BASI</name>
<evidence type="ECO:0000313" key="3">
    <source>
        <dbReference type="Proteomes" id="UP000246740"/>
    </source>
</evidence>
<sequence length="91" mass="9717">MPSSLEIATACETSAPPYSASRCRPLTIIVINITVLLAQLLGIRPRFVGTRSIISSRARVSSLLSDVTSIDSSLHLNSPTSPAIDFTHPRA</sequence>
<reference evidence="2 3" key="1">
    <citation type="journal article" date="2018" name="Mol. Biol. Evol.">
        <title>Broad Genomic Sampling Reveals a Smut Pathogenic Ancestry of the Fungal Clade Ustilaginomycotina.</title>
        <authorList>
            <person name="Kijpornyongpan T."/>
            <person name="Mondo S.J."/>
            <person name="Barry K."/>
            <person name="Sandor L."/>
            <person name="Lee J."/>
            <person name="Lipzen A."/>
            <person name="Pangilinan J."/>
            <person name="LaButti K."/>
            <person name="Hainaut M."/>
            <person name="Henrissat B."/>
            <person name="Grigoriev I.V."/>
            <person name="Spatafora J.W."/>
            <person name="Aime M.C."/>
        </authorList>
    </citation>
    <scope>NUCLEOTIDE SEQUENCE [LARGE SCALE GENOMIC DNA]</scope>
    <source>
        <strain evidence="2 3">MCA 3645</strain>
    </source>
</reference>
<evidence type="ECO:0000256" key="1">
    <source>
        <dbReference type="SAM" id="Phobius"/>
    </source>
</evidence>